<feature type="compositionally biased region" description="Polar residues" evidence="1">
    <location>
        <begin position="17"/>
        <end position="26"/>
    </location>
</feature>
<dbReference type="AlphaFoldDB" id="A0A3A2ZR61"/>
<comment type="caution">
    <text evidence="2">The sequence shown here is derived from an EMBL/GenBank/DDBJ whole genome shotgun (WGS) entry which is preliminary data.</text>
</comment>
<name>A0A3A2ZR61_9EURO</name>
<dbReference type="Proteomes" id="UP000266188">
    <property type="component" value="Unassembled WGS sequence"/>
</dbReference>
<organism evidence="2 3">
    <name type="scientific">Aspergillus sclerotialis</name>
    <dbReference type="NCBI Taxonomy" id="2070753"/>
    <lineage>
        <taxon>Eukaryota</taxon>
        <taxon>Fungi</taxon>
        <taxon>Dikarya</taxon>
        <taxon>Ascomycota</taxon>
        <taxon>Pezizomycotina</taxon>
        <taxon>Eurotiomycetes</taxon>
        <taxon>Eurotiomycetidae</taxon>
        <taxon>Eurotiales</taxon>
        <taxon>Aspergillaceae</taxon>
        <taxon>Aspergillus</taxon>
        <taxon>Aspergillus subgen. Polypaecilum</taxon>
    </lineage>
</organism>
<keyword evidence="3" id="KW-1185">Reference proteome</keyword>
<gene>
    <name evidence="2" type="ORF">PHISCL_02884</name>
</gene>
<evidence type="ECO:0000313" key="3">
    <source>
        <dbReference type="Proteomes" id="UP000266188"/>
    </source>
</evidence>
<proteinExistence type="predicted"/>
<sequence length="84" mass="9206">MIIRGECDNVREALSAATVTENSPNPTGLVHNPCRGGSGRRNHATHCLTEFKIHKKGEWVLNIEASSILEDQVNRVDIANKTSP</sequence>
<evidence type="ECO:0000256" key="1">
    <source>
        <dbReference type="SAM" id="MobiDB-lite"/>
    </source>
</evidence>
<dbReference type="EMBL" id="MVGC01000068">
    <property type="protein sequence ID" value="RJE24803.1"/>
    <property type="molecule type" value="Genomic_DNA"/>
</dbReference>
<reference evidence="3" key="1">
    <citation type="submission" date="2017-02" db="EMBL/GenBank/DDBJ databases">
        <authorList>
            <person name="Tafer H."/>
            <person name="Lopandic K."/>
        </authorList>
    </citation>
    <scope>NUCLEOTIDE SEQUENCE [LARGE SCALE GENOMIC DNA]</scope>
    <source>
        <strain evidence="3">CBS 366.77</strain>
    </source>
</reference>
<accession>A0A3A2ZR61</accession>
<protein>
    <submittedName>
        <fullName evidence="2">Uncharacterized protein</fullName>
    </submittedName>
</protein>
<feature type="region of interest" description="Disordered" evidence="1">
    <location>
        <begin position="17"/>
        <end position="37"/>
    </location>
</feature>
<evidence type="ECO:0000313" key="2">
    <source>
        <dbReference type="EMBL" id="RJE24803.1"/>
    </source>
</evidence>